<dbReference type="AlphaFoldDB" id="A0A7X1GIY0"/>
<dbReference type="GO" id="GO:0016747">
    <property type="term" value="F:acyltransferase activity, transferring groups other than amino-acyl groups"/>
    <property type="evidence" value="ECO:0007669"/>
    <property type="project" value="InterPro"/>
</dbReference>
<gene>
    <name evidence="2" type="ORF">H7995_25845</name>
</gene>
<keyword evidence="3" id="KW-1185">Reference proteome</keyword>
<dbReference type="SUPFAM" id="SSF55729">
    <property type="entry name" value="Acyl-CoA N-acyltransferases (Nat)"/>
    <property type="match status" value="1"/>
</dbReference>
<name>A0A7X1GIY0_9PSED</name>
<sequence length="234" mass="26317">MAQQLFSITYSLTQRDIDQAVRLSKLYYTDLIQKLVKPYGPTSSLCSSQVEIEVRAYLEEALTGFHGLCVEALVAKEVSTNDVVGFAIALSAPGSTDCGLNYAAVRKDFRRQGVLRVMLESIKSKYSFIGLSCHPDKVPYYEALGFRADGTVFVQVSMSWGEDKPHPMMNTFDMGRSDELQMCTQSFLKLHGAKAEAIMQNLGDVQIKRMEDVKAYYQRRNDGLSHEHAMAYLR</sequence>
<accession>A0A7X1GIY0</accession>
<dbReference type="InterPro" id="IPR016181">
    <property type="entry name" value="Acyl_CoA_acyltransferase"/>
</dbReference>
<reference evidence="2 3" key="1">
    <citation type="submission" date="2020-08" db="EMBL/GenBank/DDBJ databases">
        <title>Pseudomonas sp. nov.</title>
        <authorList>
            <person name="Gieschler S."/>
            <person name="Fiedler G."/>
            <person name="Brinks E."/>
            <person name="Boehnlein C."/>
            <person name="Franz C.M.A.P."/>
            <person name="Kabisch J."/>
        </authorList>
    </citation>
    <scope>NUCLEOTIDE SEQUENCE [LARGE SCALE GENOMIC DNA]</scope>
    <source>
        <strain evidence="2 3">MBT-1</strain>
    </source>
</reference>
<dbReference type="RefSeq" id="WP_185819125.1">
    <property type="nucleotide sequence ID" value="NZ_JACMYG010000042.1"/>
</dbReference>
<dbReference type="Gene3D" id="3.40.630.30">
    <property type="match status" value="1"/>
</dbReference>
<dbReference type="EMBL" id="JACMYG010000042">
    <property type="protein sequence ID" value="MBC2693216.1"/>
    <property type="molecule type" value="Genomic_DNA"/>
</dbReference>
<dbReference type="Proteomes" id="UP000526003">
    <property type="component" value="Unassembled WGS sequence"/>
</dbReference>
<dbReference type="PROSITE" id="PS51186">
    <property type="entry name" value="GNAT"/>
    <property type="match status" value="1"/>
</dbReference>
<organism evidence="2 3">
    <name type="scientific">Pseudomonas kielensis</name>
    <dbReference type="NCBI Taxonomy" id="2762577"/>
    <lineage>
        <taxon>Bacteria</taxon>
        <taxon>Pseudomonadati</taxon>
        <taxon>Pseudomonadota</taxon>
        <taxon>Gammaproteobacteria</taxon>
        <taxon>Pseudomonadales</taxon>
        <taxon>Pseudomonadaceae</taxon>
        <taxon>Pseudomonas</taxon>
    </lineage>
</organism>
<evidence type="ECO:0000313" key="2">
    <source>
        <dbReference type="EMBL" id="MBC2693216.1"/>
    </source>
</evidence>
<evidence type="ECO:0000313" key="3">
    <source>
        <dbReference type="Proteomes" id="UP000526003"/>
    </source>
</evidence>
<proteinExistence type="predicted"/>
<protein>
    <submittedName>
        <fullName evidence="2">GNAT family N-acetyltransferase</fullName>
    </submittedName>
</protein>
<keyword evidence="2" id="KW-0808">Transferase</keyword>
<feature type="domain" description="N-acetyltransferase" evidence="1">
    <location>
        <begin position="7"/>
        <end position="179"/>
    </location>
</feature>
<comment type="caution">
    <text evidence="2">The sequence shown here is derived from an EMBL/GenBank/DDBJ whole genome shotgun (WGS) entry which is preliminary data.</text>
</comment>
<evidence type="ECO:0000259" key="1">
    <source>
        <dbReference type="PROSITE" id="PS51186"/>
    </source>
</evidence>
<dbReference type="InterPro" id="IPR000182">
    <property type="entry name" value="GNAT_dom"/>
</dbReference>